<dbReference type="InterPro" id="IPR036380">
    <property type="entry name" value="Isochorismatase-like_sf"/>
</dbReference>
<keyword evidence="4" id="KW-1185">Reference proteome</keyword>
<evidence type="ECO:0000259" key="2">
    <source>
        <dbReference type="Pfam" id="PF00857"/>
    </source>
</evidence>
<accession>D9WC10</accession>
<dbReference type="Gene3D" id="3.40.50.850">
    <property type="entry name" value="Isochorismatase-like"/>
    <property type="match status" value="1"/>
</dbReference>
<reference evidence="3 4" key="1">
    <citation type="submission" date="2009-02" db="EMBL/GenBank/DDBJ databases">
        <title>Annotation of Streptomyces hygroscopicus strain ATCC 53653.</title>
        <authorList>
            <consortium name="The Broad Institute Genome Sequencing Platform"/>
            <consortium name="Broad Institute Microbial Sequencing Center"/>
            <person name="Fischbach M."/>
            <person name="Godfrey P."/>
            <person name="Ward D."/>
            <person name="Young S."/>
            <person name="Zeng Q."/>
            <person name="Koehrsen M."/>
            <person name="Alvarado L."/>
            <person name="Berlin A.M."/>
            <person name="Bochicchio J."/>
            <person name="Borenstein D."/>
            <person name="Chapman S.B."/>
            <person name="Chen Z."/>
            <person name="Engels R."/>
            <person name="Freedman E."/>
            <person name="Gellesch M."/>
            <person name="Goldberg J."/>
            <person name="Griggs A."/>
            <person name="Gujja S."/>
            <person name="Heilman E.R."/>
            <person name="Heiman D.I."/>
            <person name="Hepburn T.A."/>
            <person name="Howarth C."/>
            <person name="Jen D."/>
            <person name="Larson L."/>
            <person name="Lewis B."/>
            <person name="Mehta T."/>
            <person name="Park D."/>
            <person name="Pearson M."/>
            <person name="Richards J."/>
            <person name="Roberts A."/>
            <person name="Saif S."/>
            <person name="Shea T.D."/>
            <person name="Shenoy N."/>
            <person name="Sisk P."/>
            <person name="Stolte C."/>
            <person name="Sykes S.N."/>
            <person name="Thomson T."/>
            <person name="Walk T."/>
            <person name="White J."/>
            <person name="Yandava C."/>
            <person name="Straight P."/>
            <person name="Clardy J."/>
            <person name="Hung D."/>
            <person name="Kolter R."/>
            <person name="Mekalanos J."/>
            <person name="Walker S."/>
            <person name="Walsh C.T."/>
            <person name="Wieland-Brown L.C."/>
            <person name="Haas B."/>
            <person name="Nusbaum C."/>
            <person name="Birren B."/>
        </authorList>
    </citation>
    <scope>NUCLEOTIDE SEQUENCE [LARGE SCALE GENOMIC DNA]</scope>
    <source>
        <strain evidence="3 4">ATCC 53653</strain>
    </source>
</reference>
<dbReference type="SUPFAM" id="SSF52499">
    <property type="entry name" value="Isochorismatase-like hydrolases"/>
    <property type="match status" value="1"/>
</dbReference>
<evidence type="ECO:0000313" key="3">
    <source>
        <dbReference type="EMBL" id="EFL27058.1"/>
    </source>
</evidence>
<dbReference type="AlphaFoldDB" id="D9WC10"/>
<evidence type="ECO:0000256" key="1">
    <source>
        <dbReference type="ARBA" id="ARBA00022801"/>
    </source>
</evidence>
<feature type="domain" description="Isochorismatase-like" evidence="2">
    <location>
        <begin position="10"/>
        <end position="183"/>
    </location>
</feature>
<dbReference type="CDD" id="cd00431">
    <property type="entry name" value="cysteine_hydrolases"/>
    <property type="match status" value="1"/>
</dbReference>
<dbReference type="PANTHER" id="PTHR43540:SF1">
    <property type="entry name" value="ISOCHORISMATASE HYDROLASE"/>
    <property type="match status" value="1"/>
</dbReference>
<gene>
    <name evidence="3" type="ORF">SSOG_06772</name>
</gene>
<dbReference type="InterPro" id="IPR000868">
    <property type="entry name" value="Isochorismatase-like_dom"/>
</dbReference>
<dbReference type="HOGENOM" id="CLU_068979_8_2_11"/>
<dbReference type="Pfam" id="PF00857">
    <property type="entry name" value="Isochorismatase"/>
    <property type="match status" value="1"/>
</dbReference>
<sequence length="189" mass="20074">MKGSTVMSDTALLVMDIQKSIVDRIATPDYLPRLTQAVEAARNAGIPVLHVVVGFRSGHPEASGRNKTFGALPEGAFTLKDPGAAIHPDIAPRPDEVVITKKRISAFAGSDLEMVLRSGGLSHLVLAGVATSGVVLSTCRQAADLDYRLTVLADGCADADEEVHRVLTEKVFPRQAEVTTVEEWSGTLS</sequence>
<dbReference type="Proteomes" id="UP000003963">
    <property type="component" value="Unassembled WGS sequence"/>
</dbReference>
<name>D9WC10_9ACTN</name>
<protein>
    <submittedName>
        <fullName evidence="3">Isochorismatase</fullName>
    </submittedName>
</protein>
<dbReference type="STRING" id="457427.SSOG_06772"/>
<dbReference type="GO" id="GO:0016787">
    <property type="term" value="F:hydrolase activity"/>
    <property type="evidence" value="ECO:0007669"/>
    <property type="project" value="UniProtKB-KW"/>
</dbReference>
<dbReference type="InterPro" id="IPR050272">
    <property type="entry name" value="Isochorismatase-like_hydrls"/>
</dbReference>
<dbReference type="PANTHER" id="PTHR43540">
    <property type="entry name" value="PEROXYUREIDOACRYLATE/UREIDOACRYLATE AMIDOHYDROLASE-RELATED"/>
    <property type="match status" value="1"/>
</dbReference>
<keyword evidence="1" id="KW-0378">Hydrolase</keyword>
<evidence type="ECO:0000313" key="4">
    <source>
        <dbReference type="Proteomes" id="UP000003963"/>
    </source>
</evidence>
<dbReference type="EMBL" id="GG657754">
    <property type="protein sequence ID" value="EFL27058.1"/>
    <property type="molecule type" value="Genomic_DNA"/>
</dbReference>
<organism evidence="3 4">
    <name type="scientific">Streptomyces himastatinicus ATCC 53653</name>
    <dbReference type="NCBI Taxonomy" id="457427"/>
    <lineage>
        <taxon>Bacteria</taxon>
        <taxon>Bacillati</taxon>
        <taxon>Actinomycetota</taxon>
        <taxon>Actinomycetes</taxon>
        <taxon>Kitasatosporales</taxon>
        <taxon>Streptomycetaceae</taxon>
        <taxon>Streptomyces</taxon>
        <taxon>Streptomyces violaceusniger group</taxon>
    </lineage>
</organism>
<proteinExistence type="predicted"/>